<dbReference type="EMBL" id="CAJNOE010000535">
    <property type="protein sequence ID" value="CAF1260873.1"/>
    <property type="molecule type" value="Genomic_DNA"/>
</dbReference>
<dbReference type="Proteomes" id="UP000663860">
    <property type="component" value="Unassembled WGS sequence"/>
</dbReference>
<organism evidence="1 3">
    <name type="scientific">Adineta steineri</name>
    <dbReference type="NCBI Taxonomy" id="433720"/>
    <lineage>
        <taxon>Eukaryota</taxon>
        <taxon>Metazoa</taxon>
        <taxon>Spiralia</taxon>
        <taxon>Gnathifera</taxon>
        <taxon>Rotifera</taxon>
        <taxon>Eurotatoria</taxon>
        <taxon>Bdelloidea</taxon>
        <taxon>Adinetida</taxon>
        <taxon>Adinetidae</taxon>
        <taxon>Adineta</taxon>
    </lineage>
</organism>
<gene>
    <name evidence="1" type="ORF">IZO911_LOCUS31881</name>
    <name evidence="2" type="ORF">KXQ929_LOCUS3318</name>
</gene>
<dbReference type="Proteomes" id="UP000663868">
    <property type="component" value="Unassembled WGS sequence"/>
</dbReference>
<name>A0A815AKP4_9BILA</name>
<dbReference type="EMBL" id="CAJOBB010000106">
    <property type="protein sequence ID" value="CAF3564646.1"/>
    <property type="molecule type" value="Genomic_DNA"/>
</dbReference>
<dbReference type="AlphaFoldDB" id="A0A815AKP4"/>
<evidence type="ECO:0000313" key="1">
    <source>
        <dbReference type="EMBL" id="CAF1260873.1"/>
    </source>
</evidence>
<evidence type="ECO:0000313" key="2">
    <source>
        <dbReference type="EMBL" id="CAF3564646.1"/>
    </source>
</evidence>
<comment type="caution">
    <text evidence="1">The sequence shown here is derived from an EMBL/GenBank/DDBJ whole genome shotgun (WGS) entry which is preliminary data.</text>
</comment>
<protein>
    <submittedName>
        <fullName evidence="1">Uncharacterized protein</fullName>
    </submittedName>
</protein>
<evidence type="ECO:0000313" key="3">
    <source>
        <dbReference type="Proteomes" id="UP000663860"/>
    </source>
</evidence>
<proteinExistence type="predicted"/>
<accession>A0A815AKP4</accession>
<sequence length="72" mass="8810">MSNLPTTFLTHSQRVCRLYRALFAPTHREHWPARHPLEKAQYPPYFAMREKRKKAYMDWYVKRYGIPDPPMM</sequence>
<reference evidence="1" key="1">
    <citation type="submission" date="2021-02" db="EMBL/GenBank/DDBJ databases">
        <authorList>
            <person name="Nowell W R."/>
        </authorList>
    </citation>
    <scope>NUCLEOTIDE SEQUENCE</scope>
</reference>